<keyword evidence="1" id="KW-1133">Transmembrane helix</keyword>
<protein>
    <recommendedName>
        <fullName evidence="4">Soluble ligand binding domain-containing protein</fullName>
    </recommendedName>
</protein>
<dbReference type="KEGG" id="cts:Ctha_2131"/>
<dbReference type="RefSeq" id="WP_012500666.1">
    <property type="nucleotide sequence ID" value="NC_011026.1"/>
</dbReference>
<dbReference type="Proteomes" id="UP000001208">
    <property type="component" value="Chromosome"/>
</dbReference>
<dbReference type="HOGENOM" id="CLU_1432212_0_0_10"/>
<dbReference type="AlphaFoldDB" id="B3QVI3"/>
<evidence type="ECO:0000313" key="3">
    <source>
        <dbReference type="Proteomes" id="UP000001208"/>
    </source>
</evidence>
<dbReference type="STRING" id="517418.Ctha_2131"/>
<evidence type="ECO:0000256" key="1">
    <source>
        <dbReference type="SAM" id="Phobius"/>
    </source>
</evidence>
<feature type="transmembrane region" description="Helical" evidence="1">
    <location>
        <begin position="166"/>
        <end position="185"/>
    </location>
</feature>
<dbReference type="EMBL" id="CP001100">
    <property type="protein sequence ID" value="ACF14583.1"/>
    <property type="molecule type" value="Genomic_DNA"/>
</dbReference>
<evidence type="ECO:0000313" key="2">
    <source>
        <dbReference type="EMBL" id="ACF14583.1"/>
    </source>
</evidence>
<name>B3QVI3_CHLT3</name>
<accession>B3QVI3</accession>
<gene>
    <name evidence="2" type="ordered locus">Ctha_2131</name>
</gene>
<dbReference type="SUPFAM" id="SSF142984">
    <property type="entry name" value="Nqo1 middle domain-like"/>
    <property type="match status" value="1"/>
</dbReference>
<evidence type="ECO:0008006" key="4">
    <source>
        <dbReference type="Google" id="ProtNLM"/>
    </source>
</evidence>
<organism evidence="2 3">
    <name type="scientific">Chloroherpeton thalassium (strain ATCC 35110 / GB-78)</name>
    <dbReference type="NCBI Taxonomy" id="517418"/>
    <lineage>
        <taxon>Bacteria</taxon>
        <taxon>Pseudomonadati</taxon>
        <taxon>Chlorobiota</taxon>
        <taxon>Chlorobiia</taxon>
        <taxon>Chlorobiales</taxon>
        <taxon>Chloroherpetonaceae</taxon>
        <taxon>Chloroherpeton</taxon>
    </lineage>
</organism>
<proteinExistence type="predicted"/>
<dbReference type="eggNOG" id="ENOG50349AT">
    <property type="taxonomic scope" value="Bacteria"/>
</dbReference>
<keyword evidence="1" id="KW-0812">Transmembrane</keyword>
<reference evidence="2 3" key="1">
    <citation type="submission" date="2008-06" db="EMBL/GenBank/DDBJ databases">
        <title>Complete sequence of Chloroherpeton thalassium ATCC 35110.</title>
        <authorList>
            <consortium name="US DOE Joint Genome Institute"/>
            <person name="Lucas S."/>
            <person name="Copeland A."/>
            <person name="Lapidus A."/>
            <person name="Glavina del Rio T."/>
            <person name="Dalin E."/>
            <person name="Tice H."/>
            <person name="Bruce D."/>
            <person name="Goodwin L."/>
            <person name="Pitluck S."/>
            <person name="Schmutz J."/>
            <person name="Larimer F."/>
            <person name="Land M."/>
            <person name="Hauser L."/>
            <person name="Kyrpides N."/>
            <person name="Mikhailova N."/>
            <person name="Liu Z."/>
            <person name="Li T."/>
            <person name="Zhao F."/>
            <person name="Overmann J."/>
            <person name="Bryant D.A."/>
            <person name="Richardson P."/>
        </authorList>
    </citation>
    <scope>NUCLEOTIDE SEQUENCE [LARGE SCALE GENOMIC DNA]</scope>
    <source>
        <strain evidence="3">ATCC 35110 / GB-78</strain>
    </source>
</reference>
<dbReference type="OrthoDB" id="1524640at2"/>
<keyword evidence="1" id="KW-0472">Membrane</keyword>
<sequence>MRFILSMKIFYIKQKLFFTVLFIVILYSNTVLSQTGSYVGQSQLFRLGSGITRIAETGQLADTVNIWGDVFSPGRYLVPRGTTIHELISYANGPMRYTSGETVLDWSELRLEIGISRYDALENDQIFNHYTFSYNEGLPKELFEYALKNEDVLSMQVKRNPAFVDYLRVIAPVLTAISTTVLVYVRLKD</sequence>
<keyword evidence="3" id="KW-1185">Reference proteome</keyword>